<evidence type="ECO:0000313" key="5">
    <source>
        <dbReference type="Proteomes" id="UP000399805"/>
    </source>
</evidence>
<evidence type="ECO:0000256" key="2">
    <source>
        <dbReference type="SAM" id="MobiDB-lite"/>
    </source>
</evidence>
<gene>
    <name evidence="4" type="ORF">AA23TX_05201</name>
</gene>
<proteinExistence type="inferred from homology"/>
<dbReference type="NCBIfam" id="TIGR00732">
    <property type="entry name" value="dprA"/>
    <property type="match status" value="1"/>
</dbReference>
<name>A0A6I8LSU4_9PSEU</name>
<dbReference type="InterPro" id="IPR057666">
    <property type="entry name" value="DrpA_SLOG"/>
</dbReference>
<feature type="region of interest" description="Disordered" evidence="2">
    <location>
        <begin position="1"/>
        <end position="63"/>
    </location>
</feature>
<dbReference type="InterPro" id="IPR003488">
    <property type="entry name" value="DprA"/>
</dbReference>
<dbReference type="Proteomes" id="UP000399805">
    <property type="component" value="Unassembled WGS sequence"/>
</dbReference>
<dbReference type="EMBL" id="CABVGP010000002">
    <property type="protein sequence ID" value="VVJ20180.1"/>
    <property type="molecule type" value="Genomic_DNA"/>
</dbReference>
<comment type="similarity">
    <text evidence="1">Belongs to the DprA/Smf family.</text>
</comment>
<feature type="domain" description="Smf/DprA SLOG" evidence="3">
    <location>
        <begin position="143"/>
        <end position="365"/>
    </location>
</feature>
<dbReference type="Gene3D" id="3.40.50.450">
    <property type="match status" value="1"/>
</dbReference>
<evidence type="ECO:0000256" key="1">
    <source>
        <dbReference type="ARBA" id="ARBA00006525"/>
    </source>
</evidence>
<evidence type="ECO:0000313" key="4">
    <source>
        <dbReference type="EMBL" id="VVJ20180.1"/>
    </source>
</evidence>
<keyword evidence="5" id="KW-1185">Reference proteome</keyword>
<accession>A0A6I8LSU4</accession>
<sequence length="445" mass="46169">MSLDESRRAARGSTSSDDSRPAVGGGTSADQPRHAARIGASPDESRPEEGGGKSPDGQPKSLPTATAAVDELRRARAYLLRVAEPPAAALVAFVARHGPIDAAARVRRGDCPPDVLKATEARREYDLVGQDFARAAAAGARLVVPEDDEWPAWPLLALELAARRGVTEAVPPLALWVSGEVALGTAADRAVAVVGARAATEYGEHHAAELSYGLATRGVPVFSGAAYGIDGAAHRGALAAGGVTVAVLGCAVDAGYPAGHVGLLNRIVRNGGAVVSEYPPGTPPARHRFLVRNRLIAALTEGTLVVEAGRRSGARNTAGTASALGKVVMAVPGPVSSGMSVGCHELIRDARATLVSTVDEVLETVGRFGIAEDQAARPKRPTDRLGPEALRAYEALTARSDRSDTEIAAESGLPLRKVRALLPALEIDGFAVRGEAGWRRRRESA</sequence>
<protein>
    <submittedName>
        <fullName evidence="4">Rossmann fold nucleotide-binding protein Smf possibly involved in DNA uptake</fullName>
    </submittedName>
</protein>
<organism evidence="4 5">
    <name type="scientific">Amycolatopsis camponoti</name>
    <dbReference type="NCBI Taxonomy" id="2606593"/>
    <lineage>
        <taxon>Bacteria</taxon>
        <taxon>Bacillati</taxon>
        <taxon>Actinomycetota</taxon>
        <taxon>Actinomycetes</taxon>
        <taxon>Pseudonocardiales</taxon>
        <taxon>Pseudonocardiaceae</taxon>
        <taxon>Amycolatopsis</taxon>
    </lineage>
</organism>
<reference evidence="4 5" key="1">
    <citation type="submission" date="2019-09" db="EMBL/GenBank/DDBJ databases">
        <authorList>
            <person name="Leyn A S."/>
        </authorList>
    </citation>
    <scope>NUCLEOTIDE SEQUENCE [LARGE SCALE GENOMIC DNA]</scope>
    <source>
        <strain evidence="4">AA231_1</strain>
    </source>
</reference>
<dbReference type="PANTHER" id="PTHR43022">
    <property type="entry name" value="PROTEIN SMF"/>
    <property type="match status" value="1"/>
</dbReference>
<dbReference type="SUPFAM" id="SSF102405">
    <property type="entry name" value="MCP/YpsA-like"/>
    <property type="match status" value="1"/>
</dbReference>
<dbReference type="AlphaFoldDB" id="A0A6I8LSU4"/>
<dbReference type="GO" id="GO:0009294">
    <property type="term" value="P:DNA-mediated transformation"/>
    <property type="evidence" value="ECO:0007669"/>
    <property type="project" value="InterPro"/>
</dbReference>
<dbReference type="Pfam" id="PF02481">
    <property type="entry name" value="DNA_processg_A"/>
    <property type="match status" value="1"/>
</dbReference>
<evidence type="ECO:0000259" key="3">
    <source>
        <dbReference type="Pfam" id="PF02481"/>
    </source>
</evidence>
<dbReference type="PANTHER" id="PTHR43022:SF1">
    <property type="entry name" value="PROTEIN SMF"/>
    <property type="match status" value="1"/>
</dbReference>